<sequence length="110" mass="12043">MARILITGSTDGFGLEAARQLVQRNHTVYLHAWSQERQGAPGKLEDGVETYVMLAEGDYDQTLTGVEMVYFDPKKKRGEPLAVTADQDLQEAAVKACEDITGLKLVASQS</sequence>
<name>A0ABR1GJG8_9HYPO</name>
<proteinExistence type="predicted"/>
<dbReference type="EMBL" id="JAZAVJ010000357">
    <property type="protein sequence ID" value="KAK7398254.1"/>
    <property type="molecule type" value="Genomic_DNA"/>
</dbReference>
<gene>
    <name evidence="1" type="primary">CHRY4</name>
    <name evidence="1" type="ORF">QQX98_012367</name>
</gene>
<evidence type="ECO:0000313" key="2">
    <source>
        <dbReference type="Proteomes" id="UP001498476"/>
    </source>
</evidence>
<dbReference type="Gene3D" id="3.40.50.720">
    <property type="entry name" value="NAD(P)-binding Rossmann-like Domain"/>
    <property type="match status" value="1"/>
</dbReference>
<dbReference type="SUPFAM" id="SSF51735">
    <property type="entry name" value="NAD(P)-binding Rossmann-fold domains"/>
    <property type="match status" value="1"/>
</dbReference>
<dbReference type="Proteomes" id="UP001498476">
    <property type="component" value="Unassembled WGS sequence"/>
</dbReference>
<accession>A0ABR1GJG8</accession>
<organism evidence="1 2">
    <name type="scientific">Neonectria punicea</name>
    <dbReference type="NCBI Taxonomy" id="979145"/>
    <lineage>
        <taxon>Eukaryota</taxon>
        <taxon>Fungi</taxon>
        <taxon>Dikarya</taxon>
        <taxon>Ascomycota</taxon>
        <taxon>Pezizomycotina</taxon>
        <taxon>Sordariomycetes</taxon>
        <taxon>Hypocreomycetidae</taxon>
        <taxon>Hypocreales</taxon>
        <taxon>Nectriaceae</taxon>
        <taxon>Neonectria</taxon>
    </lineage>
</organism>
<dbReference type="InterPro" id="IPR036291">
    <property type="entry name" value="NAD(P)-bd_dom_sf"/>
</dbReference>
<evidence type="ECO:0000313" key="1">
    <source>
        <dbReference type="EMBL" id="KAK7398254.1"/>
    </source>
</evidence>
<reference evidence="1 2" key="1">
    <citation type="journal article" date="2025" name="Microbiol. Resour. Announc.">
        <title>Draft genome sequences for Neonectria magnoliae and Neonectria punicea, canker pathogens of Liriodendron tulipifera and Acer saccharum in West Virginia.</title>
        <authorList>
            <person name="Petronek H.M."/>
            <person name="Kasson M.T."/>
            <person name="Metheny A.M."/>
            <person name="Stauder C.M."/>
            <person name="Lovett B."/>
            <person name="Lynch S.C."/>
            <person name="Garnas J.R."/>
            <person name="Kasson L.R."/>
            <person name="Stajich J.E."/>
        </authorList>
    </citation>
    <scope>NUCLEOTIDE SEQUENCE [LARGE SCALE GENOMIC DNA]</scope>
    <source>
        <strain evidence="1 2">NRRL 64653</strain>
    </source>
</reference>
<comment type="caution">
    <text evidence="1">The sequence shown here is derived from an EMBL/GenBank/DDBJ whole genome shotgun (WGS) entry which is preliminary data.</text>
</comment>
<protein>
    <submittedName>
        <fullName evidence="1">Short-chain dehydrogenase chry4</fullName>
    </submittedName>
</protein>
<keyword evidence="2" id="KW-1185">Reference proteome</keyword>